<dbReference type="SUPFAM" id="SSF51261">
    <property type="entry name" value="Duplicated hybrid motif"/>
    <property type="match status" value="1"/>
</dbReference>
<comment type="cofactor">
    <cofactor evidence="1">
        <name>Zn(2+)</name>
        <dbReference type="ChEBI" id="CHEBI:29105"/>
    </cofactor>
</comment>
<dbReference type="InterPro" id="IPR050570">
    <property type="entry name" value="Cell_wall_metabolism_enzyme"/>
</dbReference>
<keyword evidence="6" id="KW-0482">Metalloprotease</keyword>
<organism evidence="10 11">
    <name type="scientific">Rhizobium aquaticum</name>
    <dbReference type="NCBI Taxonomy" id="1549636"/>
    <lineage>
        <taxon>Bacteria</taxon>
        <taxon>Pseudomonadati</taxon>
        <taxon>Pseudomonadota</taxon>
        <taxon>Alphaproteobacteria</taxon>
        <taxon>Hyphomicrobiales</taxon>
        <taxon>Rhizobiaceae</taxon>
        <taxon>Rhizobium/Agrobacterium group</taxon>
        <taxon>Rhizobium</taxon>
    </lineage>
</organism>
<comment type="caution">
    <text evidence="10">The sequence shown here is derived from an EMBL/GenBank/DDBJ whole genome shotgun (WGS) entry which is preliminary data.</text>
</comment>
<keyword evidence="3" id="KW-0479">Metal-binding</keyword>
<evidence type="ECO:0000313" key="11">
    <source>
        <dbReference type="Proteomes" id="UP001549047"/>
    </source>
</evidence>
<name>A0ABV2IXY7_9HYPH</name>
<protein>
    <submittedName>
        <fullName evidence="10">Murein DD-endopeptidase MepM/ murein hydrolase activator NlpD</fullName>
    </submittedName>
</protein>
<evidence type="ECO:0000256" key="5">
    <source>
        <dbReference type="ARBA" id="ARBA00022833"/>
    </source>
</evidence>
<dbReference type="Proteomes" id="UP001549047">
    <property type="component" value="Unassembled WGS sequence"/>
</dbReference>
<dbReference type="EMBL" id="JBEPMB010000001">
    <property type="protein sequence ID" value="MET3612514.1"/>
    <property type="molecule type" value="Genomic_DNA"/>
</dbReference>
<keyword evidence="11" id="KW-1185">Reference proteome</keyword>
<evidence type="ECO:0000256" key="7">
    <source>
        <dbReference type="SAM" id="MobiDB-lite"/>
    </source>
</evidence>
<accession>A0ABV2IXY7</accession>
<keyword evidence="5" id="KW-0862">Zinc</keyword>
<gene>
    <name evidence="10" type="ORF">ABID16_000819</name>
</gene>
<dbReference type="PANTHER" id="PTHR21666:SF288">
    <property type="entry name" value="CELL DIVISION PROTEIN YTFB"/>
    <property type="match status" value="1"/>
</dbReference>
<feature type="domain" description="M23ase beta-sheet core" evidence="9">
    <location>
        <begin position="321"/>
        <end position="414"/>
    </location>
</feature>
<dbReference type="Gene3D" id="2.70.70.10">
    <property type="entry name" value="Glucose Permease (Domain IIA)"/>
    <property type="match status" value="1"/>
</dbReference>
<dbReference type="RefSeq" id="WP_354555076.1">
    <property type="nucleotide sequence ID" value="NZ_JBEPMB010000001.1"/>
</dbReference>
<evidence type="ECO:0000256" key="1">
    <source>
        <dbReference type="ARBA" id="ARBA00001947"/>
    </source>
</evidence>
<feature type="region of interest" description="Disordered" evidence="7">
    <location>
        <begin position="136"/>
        <end position="163"/>
    </location>
</feature>
<evidence type="ECO:0000256" key="4">
    <source>
        <dbReference type="ARBA" id="ARBA00022801"/>
    </source>
</evidence>
<evidence type="ECO:0000256" key="6">
    <source>
        <dbReference type="ARBA" id="ARBA00023049"/>
    </source>
</evidence>
<dbReference type="CDD" id="cd12797">
    <property type="entry name" value="M23_peptidase"/>
    <property type="match status" value="1"/>
</dbReference>
<evidence type="ECO:0000256" key="2">
    <source>
        <dbReference type="ARBA" id="ARBA00022670"/>
    </source>
</evidence>
<evidence type="ECO:0000313" key="10">
    <source>
        <dbReference type="EMBL" id="MET3612514.1"/>
    </source>
</evidence>
<proteinExistence type="predicted"/>
<keyword evidence="8" id="KW-0472">Membrane</keyword>
<dbReference type="InterPro" id="IPR011055">
    <property type="entry name" value="Dup_hybrid_motif"/>
</dbReference>
<dbReference type="InterPro" id="IPR016047">
    <property type="entry name" value="M23ase_b-sheet_dom"/>
</dbReference>
<keyword evidence="8" id="KW-1133">Transmembrane helix</keyword>
<dbReference type="Pfam" id="PF01551">
    <property type="entry name" value="Peptidase_M23"/>
    <property type="match status" value="1"/>
</dbReference>
<evidence type="ECO:0000259" key="9">
    <source>
        <dbReference type="Pfam" id="PF01551"/>
    </source>
</evidence>
<sequence length="428" mass="45934">MGSEAGKSVFAKRRKAPVLILASGDKVRHLTVKPWMTALGVAVAATLTMGYFGATTYLVLRDDLLGASIARQARIQHEYEDRISALRAQVDRVTSRQLLDQQVVEKKVEKLMERQSALTDRHGKIDELIERAESVGAAQPEVPVPATKPTTDDRRASAGSPFDAILGTDQKTAAIDPITTRALGFAPAAAESPANRADRIFSNVSLSLKSIEQQQIAKIENLRLGASEKADAIATILRRTGIQPKDEDSTADTGGPYIPVNNPTGDKFDLKLTQLDLALQRLEEIRTQAMRYPFGNPIPGAMETSGFGYRKDPFLGTLALHPGIDFRGSIGDPARASGAGTVVTAGQASGYGNMIEIDHGNGITTRYGHLSEILVRVGQHVDTGDTIGRVGNTGRSTGPHLHYEVRRNGVAIDPSGFLNAGLKITSLL</sequence>
<feature type="transmembrane region" description="Helical" evidence="8">
    <location>
        <begin position="35"/>
        <end position="60"/>
    </location>
</feature>
<dbReference type="GO" id="GO:0016787">
    <property type="term" value="F:hydrolase activity"/>
    <property type="evidence" value="ECO:0007669"/>
    <property type="project" value="UniProtKB-KW"/>
</dbReference>
<keyword evidence="8" id="KW-0812">Transmembrane</keyword>
<keyword evidence="4 10" id="KW-0378">Hydrolase</keyword>
<evidence type="ECO:0000256" key="3">
    <source>
        <dbReference type="ARBA" id="ARBA00022723"/>
    </source>
</evidence>
<reference evidence="10 11" key="1">
    <citation type="submission" date="2024-06" db="EMBL/GenBank/DDBJ databases">
        <title>Genomic Encyclopedia of Type Strains, Phase IV (KMG-IV): sequencing the most valuable type-strain genomes for metagenomic binning, comparative biology and taxonomic classification.</title>
        <authorList>
            <person name="Goeker M."/>
        </authorList>
    </citation>
    <scope>NUCLEOTIDE SEQUENCE [LARGE SCALE GENOMIC DNA]</scope>
    <source>
        <strain evidence="10 11">DSM 29780</strain>
    </source>
</reference>
<dbReference type="PANTHER" id="PTHR21666">
    <property type="entry name" value="PEPTIDASE-RELATED"/>
    <property type="match status" value="1"/>
</dbReference>
<keyword evidence="2" id="KW-0645">Protease</keyword>
<evidence type="ECO:0000256" key="8">
    <source>
        <dbReference type="SAM" id="Phobius"/>
    </source>
</evidence>